<evidence type="ECO:0000313" key="6">
    <source>
        <dbReference type="EMBL" id="MBC5997104.1"/>
    </source>
</evidence>
<gene>
    <name evidence="6" type="ORF">H8923_10045</name>
</gene>
<dbReference type="PROSITE" id="PS50893">
    <property type="entry name" value="ABC_TRANSPORTER_2"/>
    <property type="match status" value="1"/>
</dbReference>
<dbReference type="Pfam" id="PF00005">
    <property type="entry name" value="ABC_tran"/>
    <property type="match status" value="1"/>
</dbReference>
<reference evidence="6 7" key="1">
    <citation type="submission" date="2020-08" db="EMBL/GenBank/DDBJ databases">
        <authorList>
            <person name="Liu C."/>
            <person name="Sun Q."/>
        </authorList>
    </citation>
    <scope>NUCLEOTIDE SEQUENCE [LARGE SCALE GENOMIC DNA]</scope>
    <source>
        <strain evidence="6 7">NSJ-18</strain>
    </source>
</reference>
<dbReference type="SMART" id="SM00382">
    <property type="entry name" value="AAA"/>
    <property type="match status" value="1"/>
</dbReference>
<dbReference type="SUPFAM" id="SSF52540">
    <property type="entry name" value="P-loop containing nucleoside triphosphate hydrolases"/>
    <property type="match status" value="1"/>
</dbReference>
<sequence length="223" mass="24791">MNTILEFKNITYSYNNNSVILDKVNATFKQGKFYTIIGPSGSGKTTFLSLAAGLDKANSGSILFDNRNINSIGLSNYRNKYISIIFQSYNLLTYMSALDNIICAMEIKDTKCPNKKEKAIEILKQVGLTEEQGKQKVLTLSGGQQQRVAIARALATESNLILADEATGNLDENTSNEIISIFEKLVKEHNKTVILVTHNNEIAKKSDITYLVKNKQLLQTQVC</sequence>
<dbReference type="PANTHER" id="PTHR42798:SF6">
    <property type="entry name" value="CELL DIVISION ATP-BINDING PROTEIN FTSE"/>
    <property type="match status" value="1"/>
</dbReference>
<dbReference type="PANTHER" id="PTHR42798">
    <property type="entry name" value="LIPOPROTEIN-RELEASING SYSTEM ATP-BINDING PROTEIN LOLD"/>
    <property type="match status" value="1"/>
</dbReference>
<evidence type="ECO:0000256" key="1">
    <source>
        <dbReference type="ARBA" id="ARBA00005417"/>
    </source>
</evidence>
<evidence type="ECO:0000256" key="4">
    <source>
        <dbReference type="ARBA" id="ARBA00022840"/>
    </source>
</evidence>
<comment type="similarity">
    <text evidence="1">Belongs to the ABC transporter superfamily.</text>
</comment>
<evidence type="ECO:0000256" key="3">
    <source>
        <dbReference type="ARBA" id="ARBA00022741"/>
    </source>
</evidence>
<dbReference type="InterPro" id="IPR027417">
    <property type="entry name" value="P-loop_NTPase"/>
</dbReference>
<dbReference type="Gene3D" id="3.40.50.300">
    <property type="entry name" value="P-loop containing nucleotide triphosphate hydrolases"/>
    <property type="match status" value="1"/>
</dbReference>
<feature type="domain" description="ABC transporter" evidence="5">
    <location>
        <begin position="5"/>
        <end position="222"/>
    </location>
</feature>
<dbReference type="GO" id="GO:0005524">
    <property type="term" value="F:ATP binding"/>
    <property type="evidence" value="ECO:0007669"/>
    <property type="project" value="UniProtKB-KW"/>
</dbReference>
<accession>A0ABR7JQB5</accession>
<dbReference type="CDD" id="cd03255">
    <property type="entry name" value="ABC_MJ0796_LolCDE_FtsE"/>
    <property type="match status" value="1"/>
</dbReference>
<evidence type="ECO:0000259" key="5">
    <source>
        <dbReference type="PROSITE" id="PS50893"/>
    </source>
</evidence>
<evidence type="ECO:0000313" key="7">
    <source>
        <dbReference type="Proteomes" id="UP000609849"/>
    </source>
</evidence>
<comment type="caution">
    <text evidence="6">The sequence shown here is derived from an EMBL/GenBank/DDBJ whole genome shotgun (WGS) entry which is preliminary data.</text>
</comment>
<evidence type="ECO:0000256" key="2">
    <source>
        <dbReference type="ARBA" id="ARBA00022448"/>
    </source>
</evidence>
<organism evidence="6 7">
    <name type="scientific">Romboutsia faecis</name>
    <dbReference type="NCBI Taxonomy" id="2764597"/>
    <lineage>
        <taxon>Bacteria</taxon>
        <taxon>Bacillati</taxon>
        <taxon>Bacillota</taxon>
        <taxon>Clostridia</taxon>
        <taxon>Peptostreptococcales</taxon>
        <taxon>Peptostreptococcaceae</taxon>
        <taxon>Romboutsia</taxon>
    </lineage>
</organism>
<dbReference type="InterPro" id="IPR017871">
    <property type="entry name" value="ABC_transporter-like_CS"/>
</dbReference>
<protein>
    <submittedName>
        <fullName evidence="6">ABC transporter ATP-binding protein</fullName>
    </submittedName>
</protein>
<name>A0ABR7JQB5_9FIRM</name>
<dbReference type="RefSeq" id="WP_153924391.1">
    <property type="nucleotide sequence ID" value="NZ_JACRWE010000004.1"/>
</dbReference>
<dbReference type="InterPro" id="IPR003593">
    <property type="entry name" value="AAA+_ATPase"/>
</dbReference>
<keyword evidence="4 6" id="KW-0067">ATP-binding</keyword>
<dbReference type="Proteomes" id="UP000609849">
    <property type="component" value="Unassembled WGS sequence"/>
</dbReference>
<dbReference type="EMBL" id="JACRWE010000004">
    <property type="protein sequence ID" value="MBC5997104.1"/>
    <property type="molecule type" value="Genomic_DNA"/>
</dbReference>
<dbReference type="InterPro" id="IPR003439">
    <property type="entry name" value="ABC_transporter-like_ATP-bd"/>
</dbReference>
<keyword evidence="3" id="KW-0547">Nucleotide-binding</keyword>
<keyword evidence="7" id="KW-1185">Reference proteome</keyword>
<proteinExistence type="inferred from homology"/>
<dbReference type="PROSITE" id="PS00211">
    <property type="entry name" value="ABC_TRANSPORTER_1"/>
    <property type="match status" value="1"/>
</dbReference>
<dbReference type="InterPro" id="IPR017911">
    <property type="entry name" value="MacB-like_ATP-bd"/>
</dbReference>
<keyword evidence="2" id="KW-0813">Transport</keyword>